<proteinExistence type="predicted"/>
<sequence>MNKKLNDLIELIIVLGLVFILFAIYVPVSIWEEEDRYKNISHFRMNTIHNIQEFYKNLTGDYATDGLWAMNVVNAVRDSLTADSTYLDKQLLGLHRNKINLNIPKGFDVEFDTTFGFQRFRKDTITDTTVQVLTFSEQLSRNDTVYIQKKNLSEMLLSETFRDVLGEESVKRVESIDYYETFIPDTSMFYCPLTSQPYKIEFIEDKLRIESPIEHIYKKPRFFIFSLKAQNHGYIEDGILSWSK</sequence>
<evidence type="ECO:0000256" key="1">
    <source>
        <dbReference type="SAM" id="Phobius"/>
    </source>
</evidence>
<accession>A0A382GQQ2</accession>
<evidence type="ECO:0000313" key="2">
    <source>
        <dbReference type="EMBL" id="SVB77144.1"/>
    </source>
</evidence>
<protein>
    <submittedName>
        <fullName evidence="2">Uncharacterized protein</fullName>
    </submittedName>
</protein>
<keyword evidence="1" id="KW-0472">Membrane</keyword>
<keyword evidence="1" id="KW-0812">Transmembrane</keyword>
<gene>
    <name evidence="2" type="ORF">METZ01_LOCUS229998</name>
</gene>
<keyword evidence="1" id="KW-1133">Transmembrane helix</keyword>
<reference evidence="2" key="1">
    <citation type="submission" date="2018-05" db="EMBL/GenBank/DDBJ databases">
        <authorList>
            <person name="Lanie J.A."/>
            <person name="Ng W.-L."/>
            <person name="Kazmierczak K.M."/>
            <person name="Andrzejewski T.M."/>
            <person name="Davidsen T.M."/>
            <person name="Wayne K.J."/>
            <person name="Tettelin H."/>
            <person name="Glass J.I."/>
            <person name="Rusch D."/>
            <person name="Podicherti R."/>
            <person name="Tsui H.-C.T."/>
            <person name="Winkler M.E."/>
        </authorList>
    </citation>
    <scope>NUCLEOTIDE SEQUENCE</scope>
</reference>
<feature type="transmembrane region" description="Helical" evidence="1">
    <location>
        <begin position="12"/>
        <end position="31"/>
    </location>
</feature>
<dbReference type="AlphaFoldDB" id="A0A382GQQ2"/>
<name>A0A382GQQ2_9ZZZZ</name>
<dbReference type="EMBL" id="UINC01056745">
    <property type="protein sequence ID" value="SVB77144.1"/>
    <property type="molecule type" value="Genomic_DNA"/>
</dbReference>
<organism evidence="2">
    <name type="scientific">marine metagenome</name>
    <dbReference type="NCBI Taxonomy" id="408172"/>
    <lineage>
        <taxon>unclassified sequences</taxon>
        <taxon>metagenomes</taxon>
        <taxon>ecological metagenomes</taxon>
    </lineage>
</organism>